<accession>A0A423WLU3</accession>
<organism evidence="2 3">
    <name type="scientific">Cytospora chrysosperma</name>
    <name type="common">Cytospora canker fungus</name>
    <name type="synonym">Sphaeria chrysosperma</name>
    <dbReference type="NCBI Taxonomy" id="252740"/>
    <lineage>
        <taxon>Eukaryota</taxon>
        <taxon>Fungi</taxon>
        <taxon>Dikarya</taxon>
        <taxon>Ascomycota</taxon>
        <taxon>Pezizomycotina</taxon>
        <taxon>Sordariomycetes</taxon>
        <taxon>Sordariomycetidae</taxon>
        <taxon>Diaporthales</taxon>
        <taxon>Cytosporaceae</taxon>
        <taxon>Cytospora</taxon>
    </lineage>
</organism>
<dbReference type="EMBL" id="LJZO01000002">
    <property type="protein sequence ID" value="ROW04289.1"/>
    <property type="molecule type" value="Genomic_DNA"/>
</dbReference>
<feature type="compositionally biased region" description="Basic and acidic residues" evidence="1">
    <location>
        <begin position="141"/>
        <end position="182"/>
    </location>
</feature>
<feature type="region of interest" description="Disordered" evidence="1">
    <location>
        <begin position="1"/>
        <end position="31"/>
    </location>
</feature>
<dbReference type="AlphaFoldDB" id="A0A423WLU3"/>
<comment type="caution">
    <text evidence="2">The sequence shown here is derived from an EMBL/GenBank/DDBJ whole genome shotgun (WGS) entry which is preliminary data.</text>
</comment>
<sequence>MLYITTRPAPADVRSKQVRKTGPDPRPIDPDELARRLQNVLAEQHLQELQLRRQLQGQDIDLFTLGRLNVRYWRNTTKETKSQPASVHHGHTSSKGEQRKSVRGVFRTKSAYSECASNTAHTPKNDYKNVEHAASSKLSHGQRETMQKHDSHDTDHRTSVMELEHADENGRGRVGDFEDKSSPDWSQTDTSDSKPRGLHLLKRISSMSALKAKLGGETREYHDERGASRSQTEPIRDEALAGQRKSRVFLKLRR</sequence>
<protein>
    <submittedName>
        <fullName evidence="2">Uncharacterized protein</fullName>
    </submittedName>
</protein>
<keyword evidence="3" id="KW-1185">Reference proteome</keyword>
<dbReference type="Proteomes" id="UP000284375">
    <property type="component" value="Unassembled WGS sequence"/>
</dbReference>
<proteinExistence type="predicted"/>
<feature type="compositionally biased region" description="Basic and acidic residues" evidence="1">
    <location>
        <begin position="214"/>
        <end position="227"/>
    </location>
</feature>
<dbReference type="OrthoDB" id="5181427at2759"/>
<evidence type="ECO:0000256" key="1">
    <source>
        <dbReference type="SAM" id="MobiDB-lite"/>
    </source>
</evidence>
<feature type="compositionally biased region" description="Basic and acidic residues" evidence="1">
    <location>
        <begin position="21"/>
        <end position="31"/>
    </location>
</feature>
<gene>
    <name evidence="2" type="ORF">VSDG_01119</name>
</gene>
<feature type="region of interest" description="Disordered" evidence="1">
    <location>
        <begin position="78"/>
        <end position="199"/>
    </location>
</feature>
<name>A0A423WLU3_CYTCH</name>
<feature type="region of interest" description="Disordered" evidence="1">
    <location>
        <begin position="214"/>
        <end position="241"/>
    </location>
</feature>
<evidence type="ECO:0000313" key="2">
    <source>
        <dbReference type="EMBL" id="ROW04289.1"/>
    </source>
</evidence>
<evidence type="ECO:0000313" key="3">
    <source>
        <dbReference type="Proteomes" id="UP000284375"/>
    </source>
</evidence>
<reference evidence="2 3" key="1">
    <citation type="submission" date="2015-09" db="EMBL/GenBank/DDBJ databases">
        <title>Host preference determinants of Valsa canker pathogens revealed by comparative genomics.</title>
        <authorList>
            <person name="Yin Z."/>
            <person name="Huang L."/>
        </authorList>
    </citation>
    <scope>NUCLEOTIDE SEQUENCE [LARGE SCALE GENOMIC DNA]</scope>
    <source>
        <strain evidence="2 3">YSFL</strain>
    </source>
</reference>